<dbReference type="PANTHER" id="PTHR11384:SF59">
    <property type="entry name" value="LYSOSOMAL COBALAMIN TRANSPORTER ABCD4"/>
    <property type="match status" value="1"/>
</dbReference>
<accession>E0UGK7</accession>
<evidence type="ECO:0000256" key="7">
    <source>
        <dbReference type="ARBA" id="ARBA00023136"/>
    </source>
</evidence>
<evidence type="ECO:0000256" key="5">
    <source>
        <dbReference type="ARBA" id="ARBA00022840"/>
    </source>
</evidence>
<reference evidence="12" key="1">
    <citation type="journal article" date="2011" name="MBio">
        <title>Novel metabolic attributes of the genus Cyanothece, comprising a group of unicellular nitrogen-fixing Cyanobacteria.</title>
        <authorList>
            <person name="Bandyopadhyay A."/>
            <person name="Elvitigala T."/>
            <person name="Welsh E."/>
            <person name="Stockel J."/>
            <person name="Liberton M."/>
            <person name="Min H."/>
            <person name="Sherman L.A."/>
            <person name="Pakrasi H.B."/>
        </authorList>
    </citation>
    <scope>NUCLEOTIDE SEQUENCE [LARGE SCALE GENOMIC DNA]</scope>
    <source>
        <strain evidence="12">PCC 7822</strain>
    </source>
</reference>
<dbReference type="AlphaFoldDB" id="E0UGK7"/>
<dbReference type="PROSITE" id="PS00211">
    <property type="entry name" value="ABC_TRANSPORTER_1"/>
    <property type="match status" value="1"/>
</dbReference>
<evidence type="ECO:0000256" key="8">
    <source>
        <dbReference type="SAM" id="Phobius"/>
    </source>
</evidence>
<gene>
    <name evidence="11" type="ordered locus">Cyan7822_1211</name>
</gene>
<dbReference type="GO" id="GO:0005886">
    <property type="term" value="C:plasma membrane"/>
    <property type="evidence" value="ECO:0007669"/>
    <property type="project" value="UniProtKB-SubCell"/>
</dbReference>
<dbReference type="Gene3D" id="3.40.50.300">
    <property type="entry name" value="P-loop containing nucleotide triphosphate hydrolases"/>
    <property type="match status" value="1"/>
</dbReference>
<dbReference type="eggNOG" id="COG4178">
    <property type="taxonomic scope" value="Bacteria"/>
</dbReference>
<dbReference type="InterPro" id="IPR003439">
    <property type="entry name" value="ABC_transporter-like_ATP-bd"/>
</dbReference>
<dbReference type="InterPro" id="IPR036640">
    <property type="entry name" value="ABC1_TM_sf"/>
</dbReference>
<dbReference type="InterPro" id="IPR050835">
    <property type="entry name" value="ABC_transporter_sub-D"/>
</dbReference>
<dbReference type="HOGENOM" id="CLU_007587_6_0_3"/>
<dbReference type="Proteomes" id="UP000008206">
    <property type="component" value="Chromosome"/>
</dbReference>
<feature type="domain" description="ABC transporter" evidence="9">
    <location>
        <begin position="359"/>
        <end position="572"/>
    </location>
</feature>
<evidence type="ECO:0000256" key="3">
    <source>
        <dbReference type="ARBA" id="ARBA00022692"/>
    </source>
</evidence>
<dbReference type="OrthoDB" id="9810134at2"/>
<comment type="subcellular location">
    <subcellularLocation>
        <location evidence="1">Cell membrane</location>
        <topology evidence="1">Multi-pass membrane protein</topology>
    </subcellularLocation>
</comment>
<dbReference type="GO" id="GO:0140359">
    <property type="term" value="F:ABC-type transporter activity"/>
    <property type="evidence" value="ECO:0007669"/>
    <property type="project" value="InterPro"/>
</dbReference>
<dbReference type="SUPFAM" id="SSF90123">
    <property type="entry name" value="ABC transporter transmembrane region"/>
    <property type="match status" value="1"/>
</dbReference>
<organism evidence="11 12">
    <name type="scientific">Gloeothece verrucosa (strain PCC 7822)</name>
    <name type="common">Cyanothece sp. (strain PCC 7822)</name>
    <dbReference type="NCBI Taxonomy" id="497965"/>
    <lineage>
        <taxon>Bacteria</taxon>
        <taxon>Bacillati</taxon>
        <taxon>Cyanobacteriota</taxon>
        <taxon>Cyanophyceae</taxon>
        <taxon>Oscillatoriophycideae</taxon>
        <taxon>Chroococcales</taxon>
        <taxon>Aphanothecaceae</taxon>
        <taxon>Gloeothece</taxon>
        <taxon>Gloeothece verrucosa</taxon>
    </lineage>
</organism>
<evidence type="ECO:0000256" key="1">
    <source>
        <dbReference type="ARBA" id="ARBA00004651"/>
    </source>
</evidence>
<dbReference type="PANTHER" id="PTHR11384">
    <property type="entry name" value="ATP-BINDING CASSETTE, SUB-FAMILY D MEMBER"/>
    <property type="match status" value="1"/>
</dbReference>
<keyword evidence="3 8" id="KW-0812">Transmembrane</keyword>
<feature type="transmembrane region" description="Helical" evidence="8">
    <location>
        <begin position="149"/>
        <end position="168"/>
    </location>
</feature>
<sequence>MKRLNLKFFKRFWAIAQLYWWSNEKWRALGLLALLIVLLVIYTQLNVTINTQQGEIFSALADKNLKRFWNSIFTFLGVLIIYVPLFTGFYYCQDKLGLYWRQWLTHRFLNEYFSNKSYYKINYFTSEIDNPDQRITEDIRSFTLSSLNYCLLILQSVFTVIAFSVVLWKFSPSLVFFLLIYGVFGVLITTGIYGNKLIKINFEQLRKEADFRFGLVRIRENAESIAFYGGEEREINQLKELFKRVFDNYNRLIIWTNLYLGMFQNIYEFIPYILPAVIVAPSVLSGQFEVGAVREAQGAFLKIFYSLNIIVSEFQNLTSFAAGVDRLYTFHEYLEPTPTEKRREIIPRPTIDTIEANRLGIEHLTLETPNYQRTLFQDLSISLQPGQGLLVMGASGCGKSSLLRAIAGLWKSGTGAIYRPKLEEIFFLPQRPYMILGTLREQLLYPNIDLDISNQKLEEILQMVKLGDLAERFGGFELEKDWSVLLSLGEQQRVAFARLLISRPKYAILDEATSALDIGNEKNLYEHLLETETTFISVGHRPSLSQYHQLILEFLEGERWELRPSNPGTQII</sequence>
<keyword evidence="2" id="KW-0813">Transport</keyword>
<dbReference type="CDD" id="cd03223">
    <property type="entry name" value="ABCD_peroxisomal_ALDP"/>
    <property type="match status" value="1"/>
</dbReference>
<dbReference type="SUPFAM" id="SSF52540">
    <property type="entry name" value="P-loop containing nucleoside triphosphate hydrolases"/>
    <property type="match status" value="1"/>
</dbReference>
<dbReference type="SMART" id="SM00382">
    <property type="entry name" value="AAA"/>
    <property type="match status" value="1"/>
</dbReference>
<dbReference type="Pfam" id="PF00005">
    <property type="entry name" value="ABC_tran"/>
    <property type="match status" value="1"/>
</dbReference>
<dbReference type="Gene3D" id="1.20.1560.10">
    <property type="entry name" value="ABC transporter type 1, transmembrane domain"/>
    <property type="match status" value="1"/>
</dbReference>
<dbReference type="KEGG" id="cyj:Cyan7822_1211"/>
<dbReference type="GO" id="GO:0016887">
    <property type="term" value="F:ATP hydrolysis activity"/>
    <property type="evidence" value="ECO:0007669"/>
    <property type="project" value="InterPro"/>
</dbReference>
<dbReference type="STRING" id="497965.Cyan7822_1211"/>
<feature type="transmembrane region" description="Helical" evidence="8">
    <location>
        <begin position="67"/>
        <end position="92"/>
    </location>
</feature>
<feature type="transmembrane region" description="Helical" evidence="8">
    <location>
        <begin position="174"/>
        <end position="194"/>
    </location>
</feature>
<evidence type="ECO:0000259" key="10">
    <source>
        <dbReference type="PROSITE" id="PS50929"/>
    </source>
</evidence>
<dbReference type="PROSITE" id="PS50893">
    <property type="entry name" value="ABC_TRANSPORTER_2"/>
    <property type="match status" value="1"/>
</dbReference>
<keyword evidence="7 8" id="KW-0472">Membrane</keyword>
<feature type="domain" description="ABC transmembrane type-1" evidence="10">
    <location>
        <begin position="33"/>
        <end position="319"/>
    </location>
</feature>
<evidence type="ECO:0000256" key="4">
    <source>
        <dbReference type="ARBA" id="ARBA00022741"/>
    </source>
</evidence>
<dbReference type="PROSITE" id="PS50929">
    <property type="entry name" value="ABC_TM1F"/>
    <property type="match status" value="1"/>
</dbReference>
<evidence type="ECO:0000259" key="9">
    <source>
        <dbReference type="PROSITE" id="PS50893"/>
    </source>
</evidence>
<proteinExistence type="predicted"/>
<keyword evidence="12" id="KW-1185">Reference proteome</keyword>
<evidence type="ECO:0000313" key="11">
    <source>
        <dbReference type="EMBL" id="ADN13216.1"/>
    </source>
</evidence>
<dbReference type="GO" id="GO:0005524">
    <property type="term" value="F:ATP binding"/>
    <property type="evidence" value="ECO:0007669"/>
    <property type="project" value="UniProtKB-KW"/>
</dbReference>
<dbReference type="Pfam" id="PF06472">
    <property type="entry name" value="ABC_membrane_2"/>
    <property type="match status" value="1"/>
</dbReference>
<dbReference type="InterPro" id="IPR027417">
    <property type="entry name" value="P-loop_NTPase"/>
</dbReference>
<dbReference type="EMBL" id="CP002198">
    <property type="protein sequence ID" value="ADN13216.1"/>
    <property type="molecule type" value="Genomic_DNA"/>
</dbReference>
<dbReference type="InterPro" id="IPR011527">
    <property type="entry name" value="ABC1_TM_dom"/>
</dbReference>
<keyword evidence="5" id="KW-0067">ATP-binding</keyword>
<dbReference type="InterPro" id="IPR003593">
    <property type="entry name" value="AAA+_ATPase"/>
</dbReference>
<protein>
    <submittedName>
        <fullName evidence="11">ABC transporter domain protein</fullName>
    </submittedName>
</protein>
<keyword evidence="4" id="KW-0547">Nucleotide-binding</keyword>
<evidence type="ECO:0000256" key="6">
    <source>
        <dbReference type="ARBA" id="ARBA00022989"/>
    </source>
</evidence>
<keyword evidence="6 8" id="KW-1133">Transmembrane helix</keyword>
<name>E0UGK7_GLOV7</name>
<dbReference type="RefSeq" id="WP_013321323.1">
    <property type="nucleotide sequence ID" value="NC_014501.1"/>
</dbReference>
<evidence type="ECO:0000256" key="2">
    <source>
        <dbReference type="ARBA" id="ARBA00022448"/>
    </source>
</evidence>
<dbReference type="InterPro" id="IPR017871">
    <property type="entry name" value="ABC_transporter-like_CS"/>
</dbReference>
<evidence type="ECO:0000313" key="12">
    <source>
        <dbReference type="Proteomes" id="UP000008206"/>
    </source>
</evidence>